<dbReference type="GO" id="GO:0003700">
    <property type="term" value="F:DNA-binding transcription factor activity"/>
    <property type="evidence" value="ECO:0007669"/>
    <property type="project" value="TreeGrafter"/>
</dbReference>
<dbReference type="GO" id="GO:0000976">
    <property type="term" value="F:transcription cis-regulatory region binding"/>
    <property type="evidence" value="ECO:0007669"/>
    <property type="project" value="TreeGrafter"/>
</dbReference>
<evidence type="ECO:0000256" key="1">
    <source>
        <dbReference type="ARBA" id="ARBA00023015"/>
    </source>
</evidence>
<comment type="caution">
    <text evidence="5">The sequence shown here is derived from an EMBL/GenBank/DDBJ whole genome shotgun (WGS) entry which is preliminary data.</text>
</comment>
<reference evidence="5" key="2">
    <citation type="submission" date="2021-04" db="EMBL/GenBank/DDBJ databases">
        <authorList>
            <person name="Gilroy R."/>
        </authorList>
    </citation>
    <scope>NUCLEOTIDE SEQUENCE</scope>
    <source>
        <strain evidence="5">742</strain>
    </source>
</reference>
<dbReference type="Gene3D" id="1.10.260.40">
    <property type="entry name" value="lambda repressor-like DNA-binding domains"/>
    <property type="match status" value="1"/>
</dbReference>
<dbReference type="InterPro" id="IPR000843">
    <property type="entry name" value="HTH_LacI"/>
</dbReference>
<dbReference type="Gene3D" id="3.40.50.2300">
    <property type="match status" value="2"/>
</dbReference>
<evidence type="ECO:0000313" key="5">
    <source>
        <dbReference type="EMBL" id="MBU3819105.1"/>
    </source>
</evidence>
<evidence type="ECO:0000259" key="4">
    <source>
        <dbReference type="PROSITE" id="PS50932"/>
    </source>
</evidence>
<evidence type="ECO:0000313" key="6">
    <source>
        <dbReference type="Proteomes" id="UP000824178"/>
    </source>
</evidence>
<feature type="domain" description="HTH lacI-type" evidence="4">
    <location>
        <begin position="2"/>
        <end position="56"/>
    </location>
</feature>
<dbReference type="PANTHER" id="PTHR30146:SF109">
    <property type="entry name" value="HTH-TYPE TRANSCRIPTIONAL REGULATOR GALS"/>
    <property type="match status" value="1"/>
</dbReference>
<sequence length="338" mass="37263">MARIEDIANKLNISKGTVSKALNGAPDVSETLRKAVLETAVDLGYSRSLHKKGAKQLCLFIENMAYAEPADFGHDIIAGFRRAAEPAGFVVQIVDLSEAIQKATRYDEYMLQNNFVGAFFLGLTLSDTWLHQLQTSRTPAVLLDNHVPANPTSCYVGVDNNEGMDLAVAYLKQLGHRKIGYLSGGLGSYVNQQRYLAFFHALRKNGLPDDHHLAGSDYYFSECLQKHLPALLRQNVTAILCSHDLLAHTVMLHCLELGLRIPQDLSIIGFDDLPLCDYTAPPLTTIRQDRTQLGKSGFYALSSLLNSVPISTLLLHAQLVLRQSCGQASPQNPSIRKM</sequence>
<dbReference type="InterPro" id="IPR010982">
    <property type="entry name" value="Lambda_DNA-bd_dom_sf"/>
</dbReference>
<dbReference type="Pfam" id="PF00356">
    <property type="entry name" value="LacI"/>
    <property type="match status" value="1"/>
</dbReference>
<organism evidence="5 6">
    <name type="scientific">Candidatus Faecalibacterium intestinavium</name>
    <dbReference type="NCBI Taxonomy" id="2838580"/>
    <lineage>
        <taxon>Bacteria</taxon>
        <taxon>Bacillati</taxon>
        <taxon>Bacillota</taxon>
        <taxon>Clostridia</taxon>
        <taxon>Eubacteriales</taxon>
        <taxon>Oscillospiraceae</taxon>
        <taxon>Faecalibacterium</taxon>
    </lineage>
</organism>
<keyword evidence="1" id="KW-0805">Transcription regulation</keyword>
<dbReference type="Pfam" id="PF13377">
    <property type="entry name" value="Peripla_BP_3"/>
    <property type="match status" value="1"/>
</dbReference>
<name>A0A9E2KI34_9FIRM</name>
<keyword evidence="2" id="KW-0238">DNA-binding</keyword>
<reference evidence="5" key="1">
    <citation type="journal article" date="2021" name="PeerJ">
        <title>Extensive microbial diversity within the chicken gut microbiome revealed by metagenomics and culture.</title>
        <authorList>
            <person name="Gilroy R."/>
            <person name="Ravi A."/>
            <person name="Getino M."/>
            <person name="Pursley I."/>
            <person name="Horton D.L."/>
            <person name="Alikhan N.F."/>
            <person name="Baker D."/>
            <person name="Gharbi K."/>
            <person name="Hall N."/>
            <person name="Watson M."/>
            <person name="Adriaenssens E.M."/>
            <person name="Foster-Nyarko E."/>
            <person name="Jarju S."/>
            <person name="Secka A."/>
            <person name="Antonio M."/>
            <person name="Oren A."/>
            <person name="Chaudhuri R.R."/>
            <person name="La Ragione R."/>
            <person name="Hildebrand F."/>
            <person name="Pallen M.J."/>
        </authorList>
    </citation>
    <scope>NUCLEOTIDE SEQUENCE</scope>
    <source>
        <strain evidence="5">742</strain>
    </source>
</reference>
<gene>
    <name evidence="5" type="ORF">H9864_01830</name>
</gene>
<dbReference type="Proteomes" id="UP000824178">
    <property type="component" value="Unassembled WGS sequence"/>
</dbReference>
<accession>A0A9E2KI34</accession>
<dbReference type="InterPro" id="IPR046335">
    <property type="entry name" value="LacI/GalR-like_sensor"/>
</dbReference>
<dbReference type="InterPro" id="IPR028082">
    <property type="entry name" value="Peripla_BP_I"/>
</dbReference>
<dbReference type="SUPFAM" id="SSF53822">
    <property type="entry name" value="Periplasmic binding protein-like I"/>
    <property type="match status" value="1"/>
</dbReference>
<dbReference type="SMART" id="SM00354">
    <property type="entry name" value="HTH_LACI"/>
    <property type="match status" value="1"/>
</dbReference>
<evidence type="ECO:0000256" key="2">
    <source>
        <dbReference type="ARBA" id="ARBA00023125"/>
    </source>
</evidence>
<proteinExistence type="predicted"/>
<dbReference type="PROSITE" id="PS50932">
    <property type="entry name" value="HTH_LACI_2"/>
    <property type="match status" value="1"/>
</dbReference>
<dbReference type="PANTHER" id="PTHR30146">
    <property type="entry name" value="LACI-RELATED TRANSCRIPTIONAL REPRESSOR"/>
    <property type="match status" value="1"/>
</dbReference>
<protein>
    <submittedName>
        <fullName evidence="5">LacI family transcriptional regulator</fullName>
    </submittedName>
</protein>
<evidence type="ECO:0000256" key="3">
    <source>
        <dbReference type="ARBA" id="ARBA00023163"/>
    </source>
</evidence>
<dbReference type="CDD" id="cd01392">
    <property type="entry name" value="HTH_LacI"/>
    <property type="match status" value="1"/>
</dbReference>
<dbReference type="CDD" id="cd06267">
    <property type="entry name" value="PBP1_LacI_sugar_binding-like"/>
    <property type="match status" value="1"/>
</dbReference>
<dbReference type="AlphaFoldDB" id="A0A9E2KI34"/>
<keyword evidence="3" id="KW-0804">Transcription</keyword>
<dbReference type="EMBL" id="JAHLFH010000031">
    <property type="protein sequence ID" value="MBU3819105.1"/>
    <property type="molecule type" value="Genomic_DNA"/>
</dbReference>
<dbReference type="SUPFAM" id="SSF47413">
    <property type="entry name" value="lambda repressor-like DNA-binding domains"/>
    <property type="match status" value="1"/>
</dbReference>